<organism evidence="3 4">
    <name type="scientific">Steinernema carpocapsae</name>
    <name type="common">Entomopathogenic nematode</name>
    <dbReference type="NCBI Taxonomy" id="34508"/>
    <lineage>
        <taxon>Eukaryota</taxon>
        <taxon>Metazoa</taxon>
        <taxon>Ecdysozoa</taxon>
        <taxon>Nematoda</taxon>
        <taxon>Chromadorea</taxon>
        <taxon>Rhabditida</taxon>
        <taxon>Tylenchina</taxon>
        <taxon>Panagrolaimomorpha</taxon>
        <taxon>Strongyloidoidea</taxon>
        <taxon>Steinernematidae</taxon>
        <taxon>Steinernema</taxon>
    </lineage>
</organism>
<accession>A0A4U5P0A6</accession>
<feature type="compositionally biased region" description="Low complexity" evidence="1">
    <location>
        <begin position="318"/>
        <end position="329"/>
    </location>
</feature>
<feature type="transmembrane region" description="Helical" evidence="2">
    <location>
        <begin position="187"/>
        <end position="206"/>
    </location>
</feature>
<keyword evidence="2" id="KW-0472">Membrane</keyword>
<gene>
    <name evidence="3" type="ORF">L596_013484</name>
</gene>
<feature type="transmembrane region" description="Helical" evidence="2">
    <location>
        <begin position="28"/>
        <end position="50"/>
    </location>
</feature>
<dbReference type="PANTHER" id="PTHR23021">
    <property type="entry name" value="SERPENTINE RECEPTOR, CLASS T"/>
    <property type="match status" value="1"/>
</dbReference>
<keyword evidence="2" id="KW-0812">Transmembrane</keyword>
<dbReference type="Proteomes" id="UP000298663">
    <property type="component" value="Unassembled WGS sequence"/>
</dbReference>
<feature type="transmembrane region" description="Helical" evidence="2">
    <location>
        <begin position="259"/>
        <end position="279"/>
    </location>
</feature>
<reference evidence="3 4" key="2">
    <citation type="journal article" date="2019" name="G3 (Bethesda)">
        <title>Hybrid Assembly of the Genome of the Entomopathogenic Nematode Steinernema carpocapsae Identifies the X-Chromosome.</title>
        <authorList>
            <person name="Serra L."/>
            <person name="Macchietto M."/>
            <person name="Macias-Munoz A."/>
            <person name="McGill C.J."/>
            <person name="Rodriguez I.M."/>
            <person name="Rodriguez B."/>
            <person name="Murad R."/>
            <person name="Mortazavi A."/>
        </authorList>
    </citation>
    <scope>NUCLEOTIDE SEQUENCE [LARGE SCALE GENOMIC DNA]</scope>
    <source>
        <strain evidence="3 4">ALL</strain>
    </source>
</reference>
<dbReference type="AlphaFoldDB" id="A0A4U5P0A6"/>
<feature type="region of interest" description="Disordered" evidence="1">
    <location>
        <begin position="317"/>
        <end position="338"/>
    </location>
</feature>
<reference evidence="3 4" key="1">
    <citation type="journal article" date="2015" name="Genome Biol.">
        <title>Comparative genomics of Steinernema reveals deeply conserved gene regulatory networks.</title>
        <authorList>
            <person name="Dillman A.R."/>
            <person name="Macchietto M."/>
            <person name="Porter C.F."/>
            <person name="Rogers A."/>
            <person name="Williams B."/>
            <person name="Antoshechkin I."/>
            <person name="Lee M.M."/>
            <person name="Goodwin Z."/>
            <person name="Lu X."/>
            <person name="Lewis E.E."/>
            <person name="Goodrich-Blair H."/>
            <person name="Stock S.P."/>
            <person name="Adams B.J."/>
            <person name="Sternberg P.W."/>
            <person name="Mortazavi A."/>
        </authorList>
    </citation>
    <scope>NUCLEOTIDE SEQUENCE [LARGE SCALE GENOMIC DNA]</scope>
    <source>
        <strain evidence="3 4">ALL</strain>
    </source>
</reference>
<protein>
    <recommendedName>
        <fullName evidence="5">G-protein coupled receptors family 1 profile domain-containing protein</fullName>
    </recommendedName>
</protein>
<keyword evidence="4" id="KW-1185">Reference proteome</keyword>
<evidence type="ECO:0000313" key="4">
    <source>
        <dbReference type="Proteomes" id="UP000298663"/>
    </source>
</evidence>
<keyword evidence="2" id="KW-1133">Transmembrane helix</keyword>
<name>A0A4U5P0A6_STECR</name>
<comment type="caution">
    <text evidence="3">The sequence shown here is derived from an EMBL/GenBank/DDBJ whole genome shotgun (WGS) entry which is preliminary data.</text>
</comment>
<dbReference type="STRING" id="34508.A0A4U5P0A6"/>
<dbReference type="Pfam" id="PF10321">
    <property type="entry name" value="7TM_GPCR_Srt"/>
    <property type="match status" value="1"/>
</dbReference>
<feature type="transmembrane region" description="Helical" evidence="2">
    <location>
        <begin position="143"/>
        <end position="167"/>
    </location>
</feature>
<evidence type="ECO:0008006" key="5">
    <source>
        <dbReference type="Google" id="ProtNLM"/>
    </source>
</evidence>
<dbReference type="EMBL" id="AZBU02000003">
    <property type="protein sequence ID" value="TKR89369.1"/>
    <property type="molecule type" value="Genomic_DNA"/>
</dbReference>
<feature type="transmembrane region" description="Helical" evidence="2">
    <location>
        <begin position="226"/>
        <end position="247"/>
    </location>
</feature>
<dbReference type="InterPro" id="IPR019425">
    <property type="entry name" value="7TM_GPCR_serpentine_rcpt_Srt"/>
</dbReference>
<evidence type="ECO:0000313" key="3">
    <source>
        <dbReference type="EMBL" id="TKR89369.1"/>
    </source>
</evidence>
<dbReference type="PANTHER" id="PTHR23021:SF26">
    <property type="entry name" value="SERPENTINE RECEPTOR, CLASS T"/>
    <property type="match status" value="1"/>
</dbReference>
<feature type="transmembrane region" description="Helical" evidence="2">
    <location>
        <begin position="62"/>
        <end position="86"/>
    </location>
</feature>
<dbReference type="Gene3D" id="1.20.1070.10">
    <property type="entry name" value="Rhodopsin 7-helix transmembrane proteins"/>
    <property type="match status" value="1"/>
</dbReference>
<dbReference type="SUPFAM" id="SSF81321">
    <property type="entry name" value="Family A G protein-coupled receptor-like"/>
    <property type="match status" value="1"/>
</dbReference>
<evidence type="ECO:0000256" key="2">
    <source>
        <dbReference type="SAM" id="Phobius"/>
    </source>
</evidence>
<evidence type="ECO:0000256" key="1">
    <source>
        <dbReference type="SAM" id="MobiDB-lite"/>
    </source>
</evidence>
<sequence length="338" mass="37537">MSDFFFCDHGRVNISSSPDDPGRRLGIGIYYVTVGVIGIPICLFNLRVFCKKQYIQQSCYKFLAISICLDIANLFNSAFMPGILSLSNMTPCNGHVWTYYFAKQHIVFWFAYTATSEVLALNRMMIFASKHMSQILYDGNRSWLWITAIIAYTAGMFSIDPAAQFVYDPDFGAIFDATTNLVHVANNFSKLGIVSVLYILMLVFMFKQTRTAGKKVDKGQIKISLVTLTIAALADFASAAYVGASYLPKDTTLGKNSGIIGETCWFMLHSGTAFICMFCNNAVLEELKKLLGVQKKPKKSDATITAITVLAAMKSTHSNSRNSQDSNQSITRVNNFVK</sequence>
<feature type="transmembrane region" description="Helical" evidence="2">
    <location>
        <begin position="106"/>
        <end position="122"/>
    </location>
</feature>
<proteinExistence type="predicted"/>